<keyword evidence="2" id="KW-0964">Secreted</keyword>
<dbReference type="PROSITE" id="PS51642">
    <property type="entry name" value="HEMOPEXIN_2"/>
    <property type="match status" value="1"/>
</dbReference>
<dbReference type="SUPFAM" id="SSF90188">
    <property type="entry name" value="Somatomedin B domain"/>
    <property type="match status" value="2"/>
</dbReference>
<evidence type="ECO:0000256" key="1">
    <source>
        <dbReference type="ARBA" id="ARBA00004613"/>
    </source>
</evidence>
<dbReference type="GO" id="GO:0005615">
    <property type="term" value="C:extracellular space"/>
    <property type="evidence" value="ECO:0007669"/>
    <property type="project" value="TreeGrafter"/>
</dbReference>
<feature type="domain" description="SMB" evidence="8">
    <location>
        <begin position="24"/>
        <end position="68"/>
    </location>
</feature>
<dbReference type="InterPro" id="IPR001212">
    <property type="entry name" value="Somatomedin_B_dom"/>
</dbReference>
<dbReference type="Gene3D" id="2.110.10.10">
    <property type="entry name" value="Hemopexin-like domain"/>
    <property type="match status" value="1"/>
</dbReference>
<proteinExistence type="predicted"/>
<feature type="repeat" description="Hemopexin" evidence="6">
    <location>
        <begin position="194"/>
        <end position="242"/>
    </location>
</feature>
<dbReference type="GO" id="GO:0030247">
    <property type="term" value="F:polysaccharide binding"/>
    <property type="evidence" value="ECO:0007669"/>
    <property type="project" value="InterPro"/>
</dbReference>
<keyword evidence="10" id="KW-1185">Reference proteome</keyword>
<evidence type="ECO:0000256" key="3">
    <source>
        <dbReference type="ARBA" id="ARBA00022729"/>
    </source>
</evidence>
<evidence type="ECO:0000259" key="8">
    <source>
        <dbReference type="PROSITE" id="PS50958"/>
    </source>
</evidence>
<dbReference type="AlphaFoldDB" id="A0A3Q3G5I8"/>
<dbReference type="InterPro" id="IPR036375">
    <property type="entry name" value="Hemopexin-like_dom_sf"/>
</dbReference>
<dbReference type="STRING" id="56723.ENSLBEP00000028077"/>
<name>A0A3Q3G5I8_9LABR</name>
<protein>
    <submittedName>
        <fullName evidence="9">Proteoglycan 4a</fullName>
    </submittedName>
</protein>
<sequence>CTVFTFLFTSTAHFLLVQTPSLCFLDSCVGRCGESFTRGQQCTCDFSCLQHNECCHDFEATCSTGQSCRGRCGEAFRRGQLCECDPECVHYNTCCHDYQGYCGKQIQYKIHYNYWPVSSPHIPHDNNDKLNNKLCLCKGVFADQNLCSDSPINGLTVLSNGTMLIFKGELFWSVNPVSRSVGRPKNILDNLGVPSPIDTIFTRCNCKGNTYIIKGDQYWLLDENMVMEPGFPKPLASEFPGLTGSISAALAAPATRSRSETVFFFKKGDVIQRFTFPSGSTPSCGNRQTACSTNDKSLSILLSKEIKIKSSLKGFPIPVTSALSIPSPRRSDPYQHYVFSGSLFFNIKISGNLPALAKPDPDSAFAPLPLSSPALAAPNTAAQNRNPPQPTNSIKVWLQCP</sequence>
<dbReference type="Gene3D" id="4.10.410.20">
    <property type="match status" value="2"/>
</dbReference>
<reference evidence="9" key="2">
    <citation type="submission" date="2025-09" db="UniProtKB">
        <authorList>
            <consortium name="Ensembl"/>
        </authorList>
    </citation>
    <scope>IDENTIFICATION</scope>
</reference>
<dbReference type="PROSITE" id="PS00524">
    <property type="entry name" value="SMB_1"/>
    <property type="match status" value="2"/>
</dbReference>
<keyword evidence="3 7" id="KW-0732">Signal</keyword>
<dbReference type="GO" id="GO:0005044">
    <property type="term" value="F:scavenger receptor activity"/>
    <property type="evidence" value="ECO:0007669"/>
    <property type="project" value="InterPro"/>
</dbReference>
<dbReference type="InParanoid" id="A0A3Q3G5I8"/>
<dbReference type="InterPro" id="IPR051298">
    <property type="entry name" value="Heme_transport/Cell_adhesion"/>
</dbReference>
<dbReference type="InterPro" id="IPR018487">
    <property type="entry name" value="Hemopexin-like_repeat"/>
</dbReference>
<evidence type="ECO:0000256" key="7">
    <source>
        <dbReference type="SAM" id="SignalP"/>
    </source>
</evidence>
<dbReference type="Pfam" id="PF00045">
    <property type="entry name" value="Hemopexin"/>
    <property type="match status" value="1"/>
</dbReference>
<organism evidence="9 10">
    <name type="scientific">Labrus bergylta</name>
    <name type="common">ballan wrasse</name>
    <dbReference type="NCBI Taxonomy" id="56723"/>
    <lineage>
        <taxon>Eukaryota</taxon>
        <taxon>Metazoa</taxon>
        <taxon>Chordata</taxon>
        <taxon>Craniata</taxon>
        <taxon>Vertebrata</taxon>
        <taxon>Euteleostomi</taxon>
        <taxon>Actinopterygii</taxon>
        <taxon>Neopterygii</taxon>
        <taxon>Teleostei</taxon>
        <taxon>Neoteleostei</taxon>
        <taxon>Acanthomorphata</taxon>
        <taxon>Eupercaria</taxon>
        <taxon>Labriformes</taxon>
        <taxon>Labridae</taxon>
        <taxon>Labrus</taxon>
    </lineage>
</organism>
<dbReference type="SMART" id="SM00120">
    <property type="entry name" value="HX"/>
    <property type="match status" value="2"/>
</dbReference>
<dbReference type="Proteomes" id="UP000261660">
    <property type="component" value="Unplaced"/>
</dbReference>
<evidence type="ECO:0000256" key="4">
    <source>
        <dbReference type="ARBA" id="ARBA00022737"/>
    </source>
</evidence>
<reference evidence="9" key="1">
    <citation type="submission" date="2025-08" db="UniProtKB">
        <authorList>
            <consortium name="Ensembl"/>
        </authorList>
    </citation>
    <scope>IDENTIFICATION</scope>
</reference>
<evidence type="ECO:0000313" key="10">
    <source>
        <dbReference type="Proteomes" id="UP000261660"/>
    </source>
</evidence>
<comment type="subcellular location">
    <subcellularLocation>
        <location evidence="1">Secreted</location>
    </subcellularLocation>
</comment>
<keyword evidence="4" id="KW-0677">Repeat</keyword>
<dbReference type="InterPro" id="IPR020436">
    <property type="entry name" value="SMB_chordata"/>
</dbReference>
<accession>A0A3Q3G5I8</accession>
<dbReference type="InterPro" id="IPR036024">
    <property type="entry name" value="Somatomedin_B-like_dom_sf"/>
</dbReference>
<feature type="signal peptide" evidence="7">
    <location>
        <begin position="1"/>
        <end position="23"/>
    </location>
</feature>
<dbReference type="PROSITE" id="PS50958">
    <property type="entry name" value="SMB_2"/>
    <property type="match status" value="2"/>
</dbReference>
<dbReference type="PANTHER" id="PTHR22917:SF8">
    <property type="entry name" value="PROTEOGLYCAN 4 ISOFORM X1"/>
    <property type="match status" value="1"/>
</dbReference>
<dbReference type="SUPFAM" id="SSF50923">
    <property type="entry name" value="Hemopexin-like domain"/>
    <property type="match status" value="1"/>
</dbReference>
<dbReference type="PANTHER" id="PTHR22917">
    <property type="entry name" value="HEMOPEXIN DOMAIN-CONTAINING PROTEIN"/>
    <property type="match status" value="1"/>
</dbReference>
<evidence type="ECO:0000256" key="6">
    <source>
        <dbReference type="PROSITE-ProRule" id="PRU01011"/>
    </source>
</evidence>
<feature type="chain" id="PRO_5018747286" evidence="7">
    <location>
        <begin position="24"/>
        <end position="401"/>
    </location>
</feature>
<dbReference type="GeneTree" id="ENSGT00530000063751"/>
<dbReference type="SMART" id="SM00201">
    <property type="entry name" value="SO"/>
    <property type="match status" value="2"/>
</dbReference>
<dbReference type="GO" id="GO:0006955">
    <property type="term" value="P:immune response"/>
    <property type="evidence" value="ECO:0007669"/>
    <property type="project" value="InterPro"/>
</dbReference>
<dbReference type="PRINTS" id="PR00022">
    <property type="entry name" value="SOMATOMEDINB"/>
</dbReference>
<feature type="domain" description="SMB" evidence="8">
    <location>
        <begin position="69"/>
        <end position="107"/>
    </location>
</feature>
<dbReference type="Ensembl" id="ENSLBET00000029409.1">
    <property type="protein sequence ID" value="ENSLBEP00000028077.1"/>
    <property type="gene ID" value="ENSLBEG00000021270.1"/>
</dbReference>
<dbReference type="Pfam" id="PF01033">
    <property type="entry name" value="Somatomedin_B"/>
    <property type="match status" value="2"/>
</dbReference>
<evidence type="ECO:0000313" key="9">
    <source>
        <dbReference type="Ensembl" id="ENSLBEP00000028077.1"/>
    </source>
</evidence>
<evidence type="ECO:0000256" key="5">
    <source>
        <dbReference type="ARBA" id="ARBA00023157"/>
    </source>
</evidence>
<keyword evidence="5" id="KW-1015">Disulfide bond</keyword>
<evidence type="ECO:0000256" key="2">
    <source>
        <dbReference type="ARBA" id="ARBA00022525"/>
    </source>
</evidence>